<dbReference type="InterPro" id="IPR007284">
    <property type="entry name" value="Ground-like_dom"/>
</dbReference>
<reference evidence="3" key="2">
    <citation type="submission" date="2014-05" db="EMBL/GenBank/DDBJ databases">
        <title>The genome and life-stage specific transcriptomes of Globodera pallida elucidate key aspects of plant parasitism by a cyst nematode.</title>
        <authorList>
            <person name="Cotton J.A."/>
            <person name="Lilley C.J."/>
            <person name="Jones L.M."/>
            <person name="Kikuchi T."/>
            <person name="Reid A.J."/>
            <person name="Thorpe P."/>
            <person name="Tsai I.J."/>
            <person name="Beasley H."/>
            <person name="Blok V."/>
            <person name="Cock P.J.A."/>
            <person name="Van den Akker S.E."/>
            <person name="Holroyd N."/>
            <person name="Hunt M."/>
            <person name="Mantelin S."/>
            <person name="Naghra H."/>
            <person name="Pain A."/>
            <person name="Palomares-Rius J.E."/>
            <person name="Zarowiecki M."/>
            <person name="Berriman M."/>
            <person name="Jones J.T."/>
            <person name="Urwin P.E."/>
        </authorList>
    </citation>
    <scope>NUCLEOTIDE SEQUENCE [LARGE SCALE GENOMIC DNA]</scope>
    <source>
        <strain evidence="3">Lindley</strain>
    </source>
</reference>
<dbReference type="AlphaFoldDB" id="A0A183BLC6"/>
<accession>A0A183BLC6</accession>
<reference evidence="4" key="3">
    <citation type="submission" date="2016-06" db="UniProtKB">
        <authorList>
            <consortium name="WormBaseParasite"/>
        </authorList>
    </citation>
    <scope>IDENTIFICATION</scope>
</reference>
<dbReference type="Pfam" id="PF04155">
    <property type="entry name" value="Ground-like"/>
    <property type="match status" value="1"/>
</dbReference>
<evidence type="ECO:0000256" key="1">
    <source>
        <dbReference type="SAM" id="SignalP"/>
    </source>
</evidence>
<feature type="signal peptide" evidence="1">
    <location>
        <begin position="1"/>
        <end position="24"/>
    </location>
</feature>
<feature type="domain" description="Ground-like" evidence="2">
    <location>
        <begin position="105"/>
        <end position="191"/>
    </location>
</feature>
<organism evidence="3 4">
    <name type="scientific">Globodera pallida</name>
    <name type="common">Potato cyst nematode worm</name>
    <name type="synonym">Heterodera pallida</name>
    <dbReference type="NCBI Taxonomy" id="36090"/>
    <lineage>
        <taxon>Eukaryota</taxon>
        <taxon>Metazoa</taxon>
        <taxon>Ecdysozoa</taxon>
        <taxon>Nematoda</taxon>
        <taxon>Chromadorea</taxon>
        <taxon>Rhabditida</taxon>
        <taxon>Tylenchina</taxon>
        <taxon>Tylenchomorpha</taxon>
        <taxon>Tylenchoidea</taxon>
        <taxon>Heteroderidae</taxon>
        <taxon>Heteroderinae</taxon>
        <taxon>Globodera</taxon>
    </lineage>
</organism>
<keyword evidence="3" id="KW-1185">Reference proteome</keyword>
<keyword evidence="1" id="KW-0732">Signal</keyword>
<proteinExistence type="predicted"/>
<name>A0A183BLC6_GLOPA</name>
<protein>
    <submittedName>
        <fullName evidence="4">Ground-like domain-containing protein</fullName>
    </submittedName>
</protein>
<evidence type="ECO:0000259" key="2">
    <source>
        <dbReference type="Pfam" id="PF04155"/>
    </source>
</evidence>
<dbReference type="WBParaSite" id="GPLIN_000141100">
    <property type="protein sequence ID" value="GPLIN_000141100"/>
    <property type="gene ID" value="GPLIN_000141100"/>
</dbReference>
<dbReference type="PANTHER" id="PTHR31967">
    <property type="entry name" value="GROUNDHOG (HEDGEHOG-LIKE FAMILY)-RELATED"/>
    <property type="match status" value="1"/>
</dbReference>
<feature type="chain" id="PRO_5008146300" evidence="1">
    <location>
        <begin position="25"/>
        <end position="195"/>
    </location>
</feature>
<sequence length="195" mass="20763">MNGALLCSAAVVFLFSLLLAMTRGQDAYAGGPAPSPPPAPVYGPPAKAPSVPGYPAPVQVGPPQYMPAQPPLREMSYGGCAGGGGDECPTENGFPLPTCYLNKDGFMCCNKQLENLLDNTYRNISKSRGGKWKRCNLHQLAVATQRNAEKLFGVDFETVVGAGDFAAKNYFNQDLVVICKIKRENSIIMAFASPA</sequence>
<evidence type="ECO:0000313" key="4">
    <source>
        <dbReference type="WBParaSite" id="GPLIN_000141100"/>
    </source>
</evidence>
<reference evidence="3" key="1">
    <citation type="submission" date="2013-12" db="EMBL/GenBank/DDBJ databases">
        <authorList>
            <person name="Aslett M."/>
        </authorList>
    </citation>
    <scope>NUCLEOTIDE SEQUENCE [LARGE SCALE GENOMIC DNA]</scope>
    <source>
        <strain evidence="3">Lindley</strain>
    </source>
</reference>
<evidence type="ECO:0000313" key="3">
    <source>
        <dbReference type="Proteomes" id="UP000050741"/>
    </source>
</evidence>
<dbReference type="Proteomes" id="UP000050741">
    <property type="component" value="Unassembled WGS sequence"/>
</dbReference>
<dbReference type="PANTHER" id="PTHR31967:SF20">
    <property type="entry name" value="GROUND-LIKE DOMAIN-CONTAINING PROTEIN"/>
    <property type="match status" value="1"/>
</dbReference>